<comment type="caution">
    <text evidence="1">The sequence shown here is derived from an EMBL/GenBank/DDBJ whole genome shotgun (WGS) entry which is preliminary data.</text>
</comment>
<gene>
    <name evidence="1" type="ORF">FisN_2Lh492</name>
</gene>
<reference evidence="1 2" key="1">
    <citation type="journal article" date="2015" name="Plant Cell">
        <title>Oil accumulation by the oleaginous diatom Fistulifera solaris as revealed by the genome and transcriptome.</title>
        <authorList>
            <person name="Tanaka T."/>
            <person name="Maeda Y."/>
            <person name="Veluchamy A."/>
            <person name="Tanaka M."/>
            <person name="Abida H."/>
            <person name="Marechal E."/>
            <person name="Bowler C."/>
            <person name="Muto M."/>
            <person name="Sunaga Y."/>
            <person name="Tanaka M."/>
            <person name="Yoshino T."/>
            <person name="Taniguchi T."/>
            <person name="Fukuda Y."/>
            <person name="Nemoto M."/>
            <person name="Matsumoto M."/>
            <person name="Wong P.S."/>
            <person name="Aburatani S."/>
            <person name="Fujibuchi W."/>
        </authorList>
    </citation>
    <scope>NUCLEOTIDE SEQUENCE [LARGE SCALE GENOMIC DNA]</scope>
    <source>
        <strain evidence="1 2">JPCC DA0580</strain>
    </source>
</reference>
<protein>
    <submittedName>
        <fullName evidence="1">Uncharacterized protein</fullName>
    </submittedName>
</protein>
<dbReference type="AlphaFoldDB" id="A0A1Z5JAP0"/>
<organism evidence="1 2">
    <name type="scientific">Fistulifera solaris</name>
    <name type="common">Oleaginous diatom</name>
    <dbReference type="NCBI Taxonomy" id="1519565"/>
    <lineage>
        <taxon>Eukaryota</taxon>
        <taxon>Sar</taxon>
        <taxon>Stramenopiles</taxon>
        <taxon>Ochrophyta</taxon>
        <taxon>Bacillariophyta</taxon>
        <taxon>Bacillariophyceae</taxon>
        <taxon>Bacillariophycidae</taxon>
        <taxon>Naviculales</taxon>
        <taxon>Naviculaceae</taxon>
        <taxon>Fistulifera</taxon>
    </lineage>
</organism>
<proteinExistence type="predicted"/>
<evidence type="ECO:0000313" key="2">
    <source>
        <dbReference type="Proteomes" id="UP000198406"/>
    </source>
</evidence>
<dbReference type="Proteomes" id="UP000198406">
    <property type="component" value="Unassembled WGS sequence"/>
</dbReference>
<sequence length="337" mass="39709">MKQTSRFSCSRPCVAFLALIAFVMLYFSRQQTLDDLDATSQEKHNHVDINPTFGDAPSEKRNPIRQISILGERNSGTRWTFDHMLECFGHALTVKKGLVRYKHWFQYEDSSLYPHDTLVLAQFRNPYDWLQAMQRVPHHSPAHLSTAVDHKWEIFLSKPWTMERIGSDLWPNRTSDEDSPAKSCQQKFKYRDIISCDIEPLPHEAYKHTIRYSEHQPFYEMRNDGSGEPYANIMEMRTDKIRNFLSVVDYEGVADVWVLQYEYLVHKGTQNLIDKVAEWTGIEPKCQAKGSQVRKPKKTRIVPTEMARYIRENLDWEVERSIGYNIDLKREEVGWDW</sequence>
<evidence type="ECO:0000313" key="1">
    <source>
        <dbReference type="EMBL" id="GAX10962.1"/>
    </source>
</evidence>
<accession>A0A1Z5JAP0</accession>
<keyword evidence="2" id="KW-1185">Reference proteome</keyword>
<name>A0A1Z5JAP0_FISSO</name>
<dbReference type="OrthoDB" id="34984at2759"/>
<dbReference type="EMBL" id="BDSP01000032">
    <property type="protein sequence ID" value="GAX10962.1"/>
    <property type="molecule type" value="Genomic_DNA"/>
</dbReference>
<dbReference type="InParanoid" id="A0A1Z5JAP0"/>